<dbReference type="EMBL" id="JAUSTI010000001">
    <property type="protein sequence ID" value="MDQ0168782.1"/>
    <property type="molecule type" value="Genomic_DNA"/>
</dbReference>
<reference evidence="1 2" key="1">
    <citation type="submission" date="2023-07" db="EMBL/GenBank/DDBJ databases">
        <title>Sorghum-associated microbial communities from plants grown in Nebraska, USA.</title>
        <authorList>
            <person name="Schachtman D."/>
        </authorList>
    </citation>
    <scope>NUCLEOTIDE SEQUENCE [LARGE SCALE GENOMIC DNA]</scope>
    <source>
        <strain evidence="1 2">DS1314</strain>
    </source>
</reference>
<proteinExistence type="predicted"/>
<sequence>MAQLPMYAAAVNSPGTELAADITATDTEITLLDASKLPTAPNLVTVGGDETAETILYTGKTGNTLTGCTRGFEGTAKGWAAGSLAARNHTAYDYEAGRANIADLDERVDNIVIPDASLTEKGIVQLSDATDGARSNVAATEKAVKDAREAAIRDAGIEVDKTYIRKNRPSNLLPNSSAELGTLGWTNVNTSIPFVPSNDIDDEVSTSFVSNGSTTSASSIFRSDNMTIRNGVTYTLSADFMNPAGVAGQINVSLKTAAGVVAGSITCDAGTAWHRKAITFPTGVGTYYVELSIPLGLTGSNRRVRRIMLSTGTDGELWNQDSNDRLLFQSVSDGKTAVAAAITGKGVAASGSDTFPHLATKIEQISTGPKYATGTVTANSSPSAFTTQQGGTINLPWVAVTGLGFRPNRIIIRVSGTTTNLGMTVYNYETRNAAPTEPAAGYNIATVITADQGSGYNIRVYERLGSNSSLACVNGSQFFMPVSGNGSGGLSYTWEAFQV</sequence>
<dbReference type="RefSeq" id="WP_307212106.1">
    <property type="nucleotide sequence ID" value="NZ_JAUSTI010000001.1"/>
</dbReference>
<gene>
    <name evidence="1" type="ORF">J2T19_000219</name>
</gene>
<accession>A0ABT9W6S1</accession>
<evidence type="ECO:0000313" key="2">
    <source>
        <dbReference type="Proteomes" id="UP001233836"/>
    </source>
</evidence>
<comment type="caution">
    <text evidence="1">The sequence shown here is derived from an EMBL/GenBank/DDBJ whole genome shotgun (WGS) entry which is preliminary data.</text>
</comment>
<keyword evidence="2" id="KW-1185">Reference proteome</keyword>
<dbReference type="InterPro" id="IPR008979">
    <property type="entry name" value="Galactose-bd-like_sf"/>
</dbReference>
<dbReference type="InterPro" id="IPR005068">
    <property type="entry name" value="Phage_lambda_Stf-r2"/>
</dbReference>
<evidence type="ECO:0000313" key="1">
    <source>
        <dbReference type="EMBL" id="MDQ0168782.1"/>
    </source>
</evidence>
<organism evidence="1 2">
    <name type="scientific">Paenibacillus tundrae</name>
    <dbReference type="NCBI Taxonomy" id="528187"/>
    <lineage>
        <taxon>Bacteria</taxon>
        <taxon>Bacillati</taxon>
        <taxon>Bacillota</taxon>
        <taxon>Bacilli</taxon>
        <taxon>Bacillales</taxon>
        <taxon>Paenibacillaceae</taxon>
        <taxon>Paenibacillus</taxon>
    </lineage>
</organism>
<name>A0ABT9W6S1_9BACL</name>
<protein>
    <submittedName>
        <fullName evidence="1">Uncharacterized protein</fullName>
    </submittedName>
</protein>
<dbReference type="Pfam" id="PF03406">
    <property type="entry name" value="Phage_fiber_2"/>
    <property type="match status" value="1"/>
</dbReference>
<dbReference type="Proteomes" id="UP001233836">
    <property type="component" value="Unassembled WGS sequence"/>
</dbReference>
<dbReference type="Gene3D" id="2.60.120.260">
    <property type="entry name" value="Galactose-binding domain-like"/>
    <property type="match status" value="1"/>
</dbReference>
<dbReference type="SUPFAM" id="SSF49785">
    <property type="entry name" value="Galactose-binding domain-like"/>
    <property type="match status" value="1"/>
</dbReference>